<feature type="compositionally biased region" description="Polar residues" evidence="1">
    <location>
        <begin position="46"/>
        <end position="59"/>
    </location>
</feature>
<proteinExistence type="predicted"/>
<dbReference type="OrthoDB" id="56459at2759"/>
<feature type="region of interest" description="Disordered" evidence="1">
    <location>
        <begin position="1"/>
        <end position="59"/>
    </location>
</feature>
<accession>K0RLI8</accession>
<feature type="region of interest" description="Disordered" evidence="1">
    <location>
        <begin position="805"/>
        <end position="825"/>
    </location>
</feature>
<keyword evidence="2" id="KW-0812">Transmembrane</keyword>
<reference evidence="3 4" key="1">
    <citation type="journal article" date="2012" name="Genome Biol.">
        <title>Genome and low-iron response of an oceanic diatom adapted to chronic iron limitation.</title>
        <authorList>
            <person name="Lommer M."/>
            <person name="Specht M."/>
            <person name="Roy A.S."/>
            <person name="Kraemer L."/>
            <person name="Andreson R."/>
            <person name="Gutowska M.A."/>
            <person name="Wolf J."/>
            <person name="Bergner S.V."/>
            <person name="Schilhabel M.B."/>
            <person name="Klostermeier U.C."/>
            <person name="Beiko R.G."/>
            <person name="Rosenstiel P."/>
            <person name="Hippler M."/>
            <person name="Laroche J."/>
        </authorList>
    </citation>
    <scope>NUCLEOTIDE SEQUENCE [LARGE SCALE GENOMIC DNA]</scope>
    <source>
        <strain evidence="3 4">CCMP1005</strain>
    </source>
</reference>
<organism evidence="3 4">
    <name type="scientific">Thalassiosira oceanica</name>
    <name type="common">Marine diatom</name>
    <dbReference type="NCBI Taxonomy" id="159749"/>
    <lineage>
        <taxon>Eukaryota</taxon>
        <taxon>Sar</taxon>
        <taxon>Stramenopiles</taxon>
        <taxon>Ochrophyta</taxon>
        <taxon>Bacillariophyta</taxon>
        <taxon>Coscinodiscophyceae</taxon>
        <taxon>Thalassiosirophycidae</taxon>
        <taxon>Thalassiosirales</taxon>
        <taxon>Thalassiosiraceae</taxon>
        <taxon>Thalassiosira</taxon>
    </lineage>
</organism>
<feature type="compositionally biased region" description="Basic and acidic residues" evidence="1">
    <location>
        <begin position="881"/>
        <end position="897"/>
    </location>
</feature>
<feature type="compositionally biased region" description="Polar residues" evidence="1">
    <location>
        <begin position="129"/>
        <end position="142"/>
    </location>
</feature>
<keyword evidence="2" id="KW-0472">Membrane</keyword>
<feature type="region of interest" description="Disordered" evidence="1">
    <location>
        <begin position="120"/>
        <end position="162"/>
    </location>
</feature>
<dbReference type="InterPro" id="IPR029058">
    <property type="entry name" value="AB_hydrolase_fold"/>
</dbReference>
<comment type="caution">
    <text evidence="3">The sequence shown here is derived from an EMBL/GenBank/DDBJ whole genome shotgun (WGS) entry which is preliminary data.</text>
</comment>
<feature type="compositionally biased region" description="Polar residues" evidence="1">
    <location>
        <begin position="807"/>
        <end position="825"/>
    </location>
</feature>
<dbReference type="AlphaFoldDB" id="K0RLI8"/>
<dbReference type="eggNOG" id="ENOG502SVCE">
    <property type="taxonomic scope" value="Eukaryota"/>
</dbReference>
<dbReference type="Gene3D" id="3.40.50.1820">
    <property type="entry name" value="alpha/beta hydrolase"/>
    <property type="match status" value="1"/>
</dbReference>
<gene>
    <name evidence="3" type="ORF">THAOC_31354</name>
</gene>
<sequence>EPGSTSPTVLDTTTQRRVGERTVGRGRRSKGSPGHDTLDTLRRRTSVAQQSHEAAQRTSPTPFAMKLATKGWCIVTAVATLSVLLGAIILSIKSAGRLESNSNAHADTDDGEHVMLLAEGEDESRDDASSSLRSTGEASTRQSRSRKGEGRGGTTTSVTTKNAADAVPELAIADVLSVSTRSGQRSRCAEKESLARLELNTDRYPWETSWELLDRKQEIISSGPPEGSNYARENRYLGHLCLEKGKRYTLKMYDLQGDGICGDPGDGVIRYSRAEVLDIVETVLKSVVNSPGCLDGSDQLSKCGDLPDECSCGLCFGPFCFAQVCEEDCYDLSIKQTVDALITHGVEIRKLCASCDEENLEGGLLGQPAVDADSLGYCTGYAKDATVSGLLVLPTDESTGKMPTKQIPTSIWSHTTIADTCGSSLPSEFGVDKNNPTGANVNALVALIVGASGLASIAPDNVGFGASSDYFKGEKSICVTLRGSDYSNLSMHLTSPKGYIHKTQYQTAAMPLYMKTKRIVAQETNCATELSNDVVLHGYSEGGYGALATAQALESYGADIVRVNAGGGPYMMASAQLTEMFKDIEAGVYPDSRRYYLPLFAAAYSSTYEGQLNYANVGEEDHDAFEESWSVASGTVTSTYTKEQGIATTTGQCGTAPLNALVQKISEQGPQGVGPRTLDMLDQTFVQYVREANNRDPRDYEPCSKVDPFGNLRVIPDEVALICQALLDNDLSDYALTFPTSGPGKLELCHSRGDEVVVRASTAFVAPLSISTQMISRLSATPLHLLSQAVPIAHHERGRQGALELTPSESPTVIQSQPGARSGNSVWTAPLKNTLPYSFHLHLLIYSWTENYSSPDPVSARHAHAQQPRPQAVEPVVVRPAPREEDHLDHQLGHGEVPDVPPPRLAQDVRALVRQAG</sequence>
<keyword evidence="2" id="KW-1133">Transmembrane helix</keyword>
<evidence type="ECO:0000313" key="3">
    <source>
        <dbReference type="EMBL" id="EJK49736.1"/>
    </source>
</evidence>
<feature type="non-terminal residue" evidence="3">
    <location>
        <position position="1"/>
    </location>
</feature>
<feature type="compositionally biased region" description="Polar residues" evidence="1">
    <location>
        <begin position="1"/>
        <end position="11"/>
    </location>
</feature>
<feature type="compositionally biased region" description="Low complexity" evidence="1">
    <location>
        <begin position="865"/>
        <end position="880"/>
    </location>
</feature>
<dbReference type="Proteomes" id="UP000266841">
    <property type="component" value="Unassembled WGS sequence"/>
</dbReference>
<feature type="region of interest" description="Disordered" evidence="1">
    <location>
        <begin position="855"/>
        <end position="904"/>
    </location>
</feature>
<feature type="transmembrane region" description="Helical" evidence="2">
    <location>
        <begin position="72"/>
        <end position="92"/>
    </location>
</feature>
<keyword evidence="4" id="KW-1185">Reference proteome</keyword>
<evidence type="ECO:0000256" key="2">
    <source>
        <dbReference type="SAM" id="Phobius"/>
    </source>
</evidence>
<dbReference type="EMBL" id="AGNL01044483">
    <property type="protein sequence ID" value="EJK49736.1"/>
    <property type="molecule type" value="Genomic_DNA"/>
</dbReference>
<evidence type="ECO:0000256" key="1">
    <source>
        <dbReference type="SAM" id="MobiDB-lite"/>
    </source>
</evidence>
<protein>
    <submittedName>
        <fullName evidence="3">Uncharacterized protein</fullName>
    </submittedName>
</protein>
<name>K0RLI8_THAOC</name>
<evidence type="ECO:0000313" key="4">
    <source>
        <dbReference type="Proteomes" id="UP000266841"/>
    </source>
</evidence>